<proteinExistence type="predicted"/>
<reference evidence="2" key="2">
    <citation type="submission" date="2021-01" db="EMBL/GenBank/DDBJ databases">
        <authorList>
            <person name="Schikora-Tamarit M.A."/>
        </authorList>
    </citation>
    <scope>NUCLEOTIDE SEQUENCE</scope>
    <source>
        <strain evidence="2">CBS6075</strain>
    </source>
</reference>
<feature type="compositionally biased region" description="Low complexity" evidence="1">
    <location>
        <begin position="1"/>
        <end position="21"/>
    </location>
</feature>
<dbReference type="Proteomes" id="UP000769157">
    <property type="component" value="Unassembled WGS sequence"/>
</dbReference>
<dbReference type="GeneID" id="70236832"/>
<sequence length="105" mass="11233">MVSRISSLTTSSPPTSSHLTSGILGAPIRSLNLFLALLMAFSKSSDPSFTFPPSNARTCSHGMERSTDKSSSLSMAVFFAFSTIDIRSLAVSPALWRDNVSKETS</sequence>
<dbReference type="EMBL" id="JAEUBE010000352">
    <property type="protein sequence ID" value="KAH3664153.1"/>
    <property type="molecule type" value="Genomic_DNA"/>
</dbReference>
<accession>A0A9P8P254</accession>
<feature type="compositionally biased region" description="Polar residues" evidence="1">
    <location>
        <begin position="46"/>
        <end position="58"/>
    </location>
</feature>
<dbReference type="AlphaFoldDB" id="A0A9P8P254"/>
<organism evidence="2 3">
    <name type="scientific">Ogataea philodendri</name>
    <dbReference type="NCBI Taxonomy" id="1378263"/>
    <lineage>
        <taxon>Eukaryota</taxon>
        <taxon>Fungi</taxon>
        <taxon>Dikarya</taxon>
        <taxon>Ascomycota</taxon>
        <taxon>Saccharomycotina</taxon>
        <taxon>Pichiomycetes</taxon>
        <taxon>Pichiales</taxon>
        <taxon>Pichiaceae</taxon>
        <taxon>Ogataea</taxon>
    </lineage>
</organism>
<gene>
    <name evidence="2" type="ORF">OGAPHI_004867</name>
</gene>
<protein>
    <submittedName>
        <fullName evidence="2">Uncharacterized protein</fullName>
    </submittedName>
</protein>
<comment type="caution">
    <text evidence="2">The sequence shown here is derived from an EMBL/GenBank/DDBJ whole genome shotgun (WGS) entry which is preliminary data.</text>
</comment>
<dbReference type="OrthoDB" id="10649380at2759"/>
<evidence type="ECO:0000313" key="2">
    <source>
        <dbReference type="EMBL" id="KAH3664153.1"/>
    </source>
</evidence>
<keyword evidence="3" id="KW-1185">Reference proteome</keyword>
<feature type="region of interest" description="Disordered" evidence="1">
    <location>
        <begin position="1"/>
        <end position="22"/>
    </location>
</feature>
<feature type="region of interest" description="Disordered" evidence="1">
    <location>
        <begin position="46"/>
        <end position="67"/>
    </location>
</feature>
<name>A0A9P8P254_9ASCO</name>
<evidence type="ECO:0000313" key="3">
    <source>
        <dbReference type="Proteomes" id="UP000769157"/>
    </source>
</evidence>
<reference evidence="2" key="1">
    <citation type="journal article" date="2021" name="Open Biol.">
        <title>Shared evolutionary footprints suggest mitochondrial oxidative damage underlies multiple complex I losses in fungi.</title>
        <authorList>
            <person name="Schikora-Tamarit M.A."/>
            <person name="Marcet-Houben M."/>
            <person name="Nosek J."/>
            <person name="Gabaldon T."/>
        </authorList>
    </citation>
    <scope>NUCLEOTIDE SEQUENCE</scope>
    <source>
        <strain evidence="2">CBS6075</strain>
    </source>
</reference>
<evidence type="ECO:0000256" key="1">
    <source>
        <dbReference type="SAM" id="MobiDB-lite"/>
    </source>
</evidence>
<dbReference type="RefSeq" id="XP_046060433.1">
    <property type="nucleotide sequence ID" value="XM_046205991.1"/>
</dbReference>